<comment type="similarity">
    <text evidence="1 6">Belongs to the glycosyl hydrolase 2 family.</text>
</comment>
<evidence type="ECO:0000256" key="3">
    <source>
        <dbReference type="ARBA" id="ARBA00016205"/>
    </source>
</evidence>
<feature type="domain" description="Glycoside hydrolase family 2 immunoglobulin-like beta-sandwich" evidence="7">
    <location>
        <begin position="189"/>
        <end position="280"/>
    </location>
</feature>
<keyword evidence="4 6" id="KW-0378">Hydrolase</keyword>
<proteinExistence type="inferred from homology"/>
<dbReference type="InterPro" id="IPR006101">
    <property type="entry name" value="Glyco_hydro_2"/>
</dbReference>
<dbReference type="FunFam" id="3.20.20.80:FF:000080">
    <property type="entry name" value="Beta-glucuronidase UidA"/>
    <property type="match status" value="1"/>
</dbReference>
<dbReference type="Gene3D" id="2.60.40.10">
    <property type="entry name" value="Immunoglobulins"/>
    <property type="match status" value="1"/>
</dbReference>
<dbReference type="GO" id="GO:0030246">
    <property type="term" value="F:carbohydrate binding"/>
    <property type="evidence" value="ECO:0007669"/>
    <property type="project" value="TreeGrafter"/>
</dbReference>
<dbReference type="PROSITE" id="PS00608">
    <property type="entry name" value="GLYCOSYL_HYDROL_F2_2"/>
    <property type="match status" value="1"/>
</dbReference>
<dbReference type="SUPFAM" id="SSF49785">
    <property type="entry name" value="Galactose-binding domain-like"/>
    <property type="match status" value="1"/>
</dbReference>
<dbReference type="SUPFAM" id="SSF51445">
    <property type="entry name" value="(Trans)glycosidases"/>
    <property type="match status" value="1"/>
</dbReference>
<dbReference type="RefSeq" id="WP_281815442.1">
    <property type="nucleotide sequence ID" value="NZ_BRLB01000005.1"/>
</dbReference>
<dbReference type="Proteomes" id="UP001144256">
    <property type="component" value="Unassembled WGS sequence"/>
</dbReference>
<dbReference type="InterPro" id="IPR036156">
    <property type="entry name" value="Beta-gal/glucu_dom_sf"/>
</dbReference>
<dbReference type="InterPro" id="IPR013783">
    <property type="entry name" value="Ig-like_fold"/>
</dbReference>
<evidence type="ECO:0000259" key="7">
    <source>
        <dbReference type="Pfam" id="PF00703"/>
    </source>
</evidence>
<dbReference type="InterPro" id="IPR023230">
    <property type="entry name" value="Glyco_hydro_2_CS"/>
</dbReference>
<dbReference type="PROSITE" id="PS00719">
    <property type="entry name" value="GLYCOSYL_HYDROL_F2_1"/>
    <property type="match status" value="1"/>
</dbReference>
<dbReference type="InterPro" id="IPR008979">
    <property type="entry name" value="Galactose-bd-like_sf"/>
</dbReference>
<evidence type="ECO:0000313" key="10">
    <source>
        <dbReference type="EMBL" id="GKX29775.1"/>
    </source>
</evidence>
<keyword evidence="5 6" id="KW-0326">Glycosidase</keyword>
<dbReference type="FunFam" id="2.60.120.260:FF:000027">
    <property type="entry name" value="Beta-glucuronidase"/>
    <property type="match status" value="1"/>
</dbReference>
<evidence type="ECO:0000259" key="8">
    <source>
        <dbReference type="Pfam" id="PF02836"/>
    </source>
</evidence>
<dbReference type="AlphaFoldDB" id="A0A9W6DEQ7"/>
<organism evidence="10 11">
    <name type="scientific">Vallitalea longa</name>
    <dbReference type="NCBI Taxonomy" id="2936439"/>
    <lineage>
        <taxon>Bacteria</taxon>
        <taxon>Bacillati</taxon>
        <taxon>Bacillota</taxon>
        <taxon>Clostridia</taxon>
        <taxon>Lachnospirales</taxon>
        <taxon>Vallitaleaceae</taxon>
        <taxon>Vallitalea</taxon>
    </lineage>
</organism>
<dbReference type="Pfam" id="PF02837">
    <property type="entry name" value="Glyco_hydro_2_N"/>
    <property type="match status" value="1"/>
</dbReference>
<dbReference type="Pfam" id="PF02836">
    <property type="entry name" value="Glyco_hydro_2_C"/>
    <property type="match status" value="1"/>
</dbReference>
<dbReference type="PRINTS" id="PR00132">
    <property type="entry name" value="GLHYDRLASE2"/>
</dbReference>
<dbReference type="Gene3D" id="3.20.20.80">
    <property type="entry name" value="Glycosidases"/>
    <property type="match status" value="1"/>
</dbReference>
<dbReference type="EC" id="3.2.1.31" evidence="2"/>
<dbReference type="EMBL" id="BRLB01000005">
    <property type="protein sequence ID" value="GKX29775.1"/>
    <property type="molecule type" value="Genomic_DNA"/>
</dbReference>
<dbReference type="InterPro" id="IPR006102">
    <property type="entry name" value="Ig-like_GH2"/>
</dbReference>
<dbReference type="Pfam" id="PF00703">
    <property type="entry name" value="Glyco_hydro_2"/>
    <property type="match status" value="1"/>
</dbReference>
<sequence>MLYPVESYSREVKDLSGIWNFKLDKNNKGREEKWYFEDLQETILMPVPSSYNDITQNKEIKDHIGDVWYERKVIIPKSWHNQRIILRVGSATHYGIVWVNGKKVAEHKGGYLPFEAEINEYIEYGRENRITICVNNVLDWTTLPPGEVVEMKENHRYPNGHKVQKYFHDFYNYAGLHRPIKIYTTPKIFIKEVDIDTDIENNDGIIDYDIVCNDELVHIKVSIFDKDNKLVGMNLGLQGNVKIPDAILWKPGHGYLYKMVIHIILNNEIVDEYCLNVGIRTVCIRDGKFLINNEPMYFRGFGKHEDMDIKGKGLDNSIIIKDFNLMNWIGANSFRTSHYPYAEEVLQVADKLGIMVIDESPAVGMTFFNEDRKVFVDERINDVTLEHHLNVMDELINRDKNHPSVVMWSVANEPSSWEDGAVPYFTKVAARTRELDDSRPMTMVNYAFPYGEKACKVAGLFDVICLNKYYSWYEDCGQLDLIEYQLENELQAWHDKFDLPIIMTEYGADTIQGLHSDPPEMFTEEYQCEMLKSFHRVFDRLDYVIGEQIWNFADFATKQGTTRIMGNRKGIFTRQRQPKVAAHMMKKRWHTF</sequence>
<accession>A0A9W6DEQ7</accession>
<evidence type="ECO:0000259" key="9">
    <source>
        <dbReference type="Pfam" id="PF02837"/>
    </source>
</evidence>
<protein>
    <recommendedName>
        <fullName evidence="3">Beta-glucuronidase</fullName>
        <ecNumber evidence="2">3.2.1.31</ecNumber>
    </recommendedName>
</protein>
<dbReference type="InterPro" id="IPR017853">
    <property type="entry name" value="GH"/>
</dbReference>
<evidence type="ECO:0000256" key="4">
    <source>
        <dbReference type="ARBA" id="ARBA00022801"/>
    </source>
</evidence>
<reference evidence="10" key="1">
    <citation type="submission" date="2022-06" db="EMBL/GenBank/DDBJ databases">
        <title>Vallitalea longa sp. nov., an anaerobic bacterium isolated from marine sediment.</title>
        <authorList>
            <person name="Hirano S."/>
            <person name="Terahara T."/>
            <person name="Mori K."/>
            <person name="Hamada M."/>
            <person name="Matsumoto R."/>
            <person name="Kobayashi T."/>
        </authorList>
    </citation>
    <scope>NUCLEOTIDE SEQUENCE</scope>
    <source>
        <strain evidence="10">SH18-1</strain>
    </source>
</reference>
<dbReference type="PANTHER" id="PTHR10066:SF67">
    <property type="entry name" value="BETA-GLUCURONIDASE"/>
    <property type="match status" value="1"/>
</dbReference>
<name>A0A9W6DEQ7_9FIRM</name>
<evidence type="ECO:0000256" key="2">
    <source>
        <dbReference type="ARBA" id="ARBA00012761"/>
    </source>
</evidence>
<evidence type="ECO:0000313" key="11">
    <source>
        <dbReference type="Proteomes" id="UP001144256"/>
    </source>
</evidence>
<dbReference type="SUPFAM" id="SSF49303">
    <property type="entry name" value="beta-Galactosidase/glucuronidase domain"/>
    <property type="match status" value="1"/>
</dbReference>
<dbReference type="PANTHER" id="PTHR10066">
    <property type="entry name" value="BETA-GLUCURONIDASE"/>
    <property type="match status" value="1"/>
</dbReference>
<dbReference type="NCBIfam" id="NF007538">
    <property type="entry name" value="PRK10150.1"/>
    <property type="match status" value="1"/>
</dbReference>
<dbReference type="GO" id="GO:0005615">
    <property type="term" value="C:extracellular space"/>
    <property type="evidence" value="ECO:0007669"/>
    <property type="project" value="TreeGrafter"/>
</dbReference>
<evidence type="ECO:0000256" key="5">
    <source>
        <dbReference type="ARBA" id="ARBA00023295"/>
    </source>
</evidence>
<evidence type="ECO:0000256" key="6">
    <source>
        <dbReference type="RuleBase" id="RU361154"/>
    </source>
</evidence>
<dbReference type="Gene3D" id="2.60.120.260">
    <property type="entry name" value="Galactose-binding domain-like"/>
    <property type="match status" value="1"/>
</dbReference>
<dbReference type="GO" id="GO:0004566">
    <property type="term" value="F:beta-glucuronidase activity"/>
    <property type="evidence" value="ECO:0007669"/>
    <property type="project" value="UniProtKB-EC"/>
</dbReference>
<comment type="caution">
    <text evidence="10">The sequence shown here is derived from an EMBL/GenBank/DDBJ whole genome shotgun (WGS) entry which is preliminary data.</text>
</comment>
<dbReference type="GO" id="GO:0005975">
    <property type="term" value="P:carbohydrate metabolic process"/>
    <property type="evidence" value="ECO:0007669"/>
    <property type="project" value="InterPro"/>
</dbReference>
<gene>
    <name evidence="10" type="ORF">SH1V18_22550</name>
</gene>
<feature type="domain" description="Glycoside hydrolase family 2 catalytic" evidence="8">
    <location>
        <begin position="282"/>
        <end position="591"/>
    </location>
</feature>
<dbReference type="InterPro" id="IPR006103">
    <property type="entry name" value="Glyco_hydro_2_cat"/>
</dbReference>
<keyword evidence="11" id="KW-1185">Reference proteome</keyword>
<dbReference type="InterPro" id="IPR023232">
    <property type="entry name" value="Glyco_hydro_2_AS"/>
</dbReference>
<evidence type="ECO:0000256" key="1">
    <source>
        <dbReference type="ARBA" id="ARBA00007401"/>
    </source>
</evidence>
<dbReference type="InterPro" id="IPR006104">
    <property type="entry name" value="Glyco_hydro_2_N"/>
</dbReference>
<dbReference type="GO" id="GO:0019391">
    <property type="term" value="P:glucuronoside catabolic process"/>
    <property type="evidence" value="ECO:0007669"/>
    <property type="project" value="TreeGrafter"/>
</dbReference>
<feature type="domain" description="Glycosyl hydrolases family 2 sugar binding" evidence="9">
    <location>
        <begin position="13"/>
        <end position="186"/>
    </location>
</feature>